<proteinExistence type="predicted"/>
<evidence type="ECO:0000256" key="5">
    <source>
        <dbReference type="SAM" id="SignalP"/>
    </source>
</evidence>
<dbReference type="InterPro" id="IPR018660">
    <property type="entry name" value="MliC"/>
</dbReference>
<evidence type="ECO:0000256" key="1">
    <source>
        <dbReference type="ARBA" id="ARBA00022729"/>
    </source>
</evidence>
<evidence type="ECO:0000259" key="6">
    <source>
        <dbReference type="Pfam" id="PF09864"/>
    </source>
</evidence>
<evidence type="ECO:0000256" key="4">
    <source>
        <dbReference type="ARBA" id="ARBA00023288"/>
    </source>
</evidence>
<keyword evidence="1 5" id="KW-0732">Signal</keyword>
<feature type="domain" description="C-type lysozyme inhibitor" evidence="6">
    <location>
        <begin position="49"/>
        <end position="117"/>
    </location>
</feature>
<dbReference type="RefSeq" id="WP_265673789.1">
    <property type="nucleotide sequence ID" value="NZ_JAKRRY010000003.1"/>
</dbReference>
<organism evidence="7 8">
    <name type="scientific">Vibrio qingdaonensis</name>
    <dbReference type="NCBI Taxonomy" id="2829491"/>
    <lineage>
        <taxon>Bacteria</taxon>
        <taxon>Pseudomonadati</taxon>
        <taxon>Pseudomonadota</taxon>
        <taxon>Gammaproteobacteria</taxon>
        <taxon>Vibrionales</taxon>
        <taxon>Vibrionaceae</taxon>
        <taxon>Vibrio</taxon>
    </lineage>
</organism>
<feature type="chain" id="PRO_5040758535" evidence="5">
    <location>
        <begin position="26"/>
        <end position="124"/>
    </location>
</feature>
<dbReference type="EMBL" id="JAKRRY010000003">
    <property type="protein sequence ID" value="MCW8345350.1"/>
    <property type="molecule type" value="Genomic_DNA"/>
</dbReference>
<sequence>MNVNKWQYLLVGSVLSVVAGCSQHAAETEQSANSLYQNDASRELSSTLYQCESAEFVVTALDDEQVLVLIDGTENHLHRVPSASGVKYTLDGQLENDAEVALFTKGKQAILTISGQTYNGCMTK</sequence>
<evidence type="ECO:0000256" key="3">
    <source>
        <dbReference type="ARBA" id="ARBA00023139"/>
    </source>
</evidence>
<keyword evidence="3" id="KW-0564">Palmitate</keyword>
<protein>
    <submittedName>
        <fullName evidence="7">MliC family protein</fullName>
    </submittedName>
</protein>
<accession>A0A9X3HVA5</accession>
<evidence type="ECO:0000313" key="8">
    <source>
        <dbReference type="Proteomes" id="UP001155587"/>
    </source>
</evidence>
<gene>
    <name evidence="7" type="ORF">MD535_04805</name>
</gene>
<evidence type="ECO:0000313" key="7">
    <source>
        <dbReference type="EMBL" id="MCW8345350.1"/>
    </source>
</evidence>
<comment type="caution">
    <text evidence="7">The sequence shown here is derived from an EMBL/GenBank/DDBJ whole genome shotgun (WGS) entry which is preliminary data.</text>
</comment>
<keyword evidence="8" id="KW-1185">Reference proteome</keyword>
<keyword evidence="2" id="KW-0472">Membrane</keyword>
<dbReference type="SUPFAM" id="SSF141488">
    <property type="entry name" value="YdhA-like"/>
    <property type="match status" value="1"/>
</dbReference>
<dbReference type="Gene3D" id="2.40.128.200">
    <property type="match status" value="1"/>
</dbReference>
<dbReference type="AlphaFoldDB" id="A0A9X3HVA5"/>
<feature type="signal peptide" evidence="5">
    <location>
        <begin position="1"/>
        <end position="25"/>
    </location>
</feature>
<dbReference type="Proteomes" id="UP001155587">
    <property type="component" value="Unassembled WGS sequence"/>
</dbReference>
<reference evidence="7" key="1">
    <citation type="submission" date="2022-02" db="EMBL/GenBank/DDBJ databases">
        <title>Vibrio sp. nov, a new bacterium isolated from seawater.</title>
        <authorList>
            <person name="Yuan Y."/>
        </authorList>
    </citation>
    <scope>NUCLEOTIDE SEQUENCE</scope>
    <source>
        <strain evidence="7">ZSDZ65</strain>
    </source>
</reference>
<dbReference type="PROSITE" id="PS51257">
    <property type="entry name" value="PROKAR_LIPOPROTEIN"/>
    <property type="match status" value="1"/>
</dbReference>
<name>A0A9X3HVA5_9VIBR</name>
<dbReference type="InterPro" id="IPR036328">
    <property type="entry name" value="MliC_sf"/>
</dbReference>
<dbReference type="Pfam" id="PF09864">
    <property type="entry name" value="MliC"/>
    <property type="match status" value="1"/>
</dbReference>
<keyword evidence="4" id="KW-0449">Lipoprotein</keyword>
<evidence type="ECO:0000256" key="2">
    <source>
        <dbReference type="ARBA" id="ARBA00023136"/>
    </source>
</evidence>